<evidence type="ECO:0000313" key="1">
    <source>
        <dbReference type="EMBL" id="SFF52492.1"/>
    </source>
</evidence>
<accession>A0A1I2JCC4</accession>
<organism evidence="1 2">
    <name type="scientific">Actinacidiphila alni</name>
    <dbReference type="NCBI Taxonomy" id="380248"/>
    <lineage>
        <taxon>Bacteria</taxon>
        <taxon>Bacillati</taxon>
        <taxon>Actinomycetota</taxon>
        <taxon>Actinomycetes</taxon>
        <taxon>Kitasatosporales</taxon>
        <taxon>Streptomycetaceae</taxon>
        <taxon>Actinacidiphila</taxon>
    </lineage>
</organism>
<dbReference type="Proteomes" id="UP000199323">
    <property type="component" value="Unassembled WGS sequence"/>
</dbReference>
<proteinExistence type="predicted"/>
<keyword evidence="2" id="KW-1185">Reference proteome</keyword>
<gene>
    <name evidence="1" type="ORF">SAMN05216251_117132</name>
</gene>
<dbReference type="Pfam" id="PF19614">
    <property type="entry name" value="DUF6119"/>
    <property type="match status" value="1"/>
</dbReference>
<dbReference type="InterPro" id="IPR026487">
    <property type="entry name" value="CHP04141"/>
</dbReference>
<dbReference type="STRING" id="380248.SAMN05216251_117132"/>
<dbReference type="EMBL" id="FONG01000017">
    <property type="protein sequence ID" value="SFF52492.1"/>
    <property type="molecule type" value="Genomic_DNA"/>
</dbReference>
<protein>
    <submittedName>
        <fullName evidence="1">Sporadically distributed protein, TIGR04141 family</fullName>
    </submittedName>
</protein>
<dbReference type="RefSeq" id="WP_093716031.1">
    <property type="nucleotide sequence ID" value="NZ_FONG01000017.1"/>
</dbReference>
<sequence>MAPATAKRTLYRLAGVAPTLDAMFDALDHAQLTALDAQIHFPDDRLRAPALLITAAMTSEEASWCREVARTTGCRIVEPVRRTAALLLIAVDEDVYAIGYDQGYRLLPGRVKDQRFGLTFAIRQVDPLQVRDLVSQTLGEARTDIAIVPGGTPVLSLGLREHAQIVRRLGGYLDRLELTRARSGHSAVCSADGGCGLSLSLGIEPDDLLADIREIARVCRDTAPQPALEFVEHIVPVKDETVLTRLGSTLDDILGAPPDGRLAVTVPMDQWDDHSQARAFHLKIASDEAGRFEEFDLGYVLHRVRLQGRGQRLEALRRGTVTLYSHERAAPQDQLCVTPALRWLEASISLGAQRFCLLEGDWYEIGAEYLATVRGTVDRLFTPLPSVDLPAWAAGVSERSYNEHVPDQRPGYVCMDRKNVANPLRPTDGFEVCDLLTPDNTLVMVKHAHGGSGPLSHLFSQGLVAIQLLKTSAEVRRRFASRVLQESNGRHTLPDDFVPQRVVFAILLKQGTALTPETLFPFSLITLAQTAKALEPLNVAVEVVGIPEASPASNATQKFHAAA</sequence>
<name>A0A1I2JCC4_9ACTN</name>
<dbReference type="OrthoDB" id="3323334at2"/>
<dbReference type="AlphaFoldDB" id="A0A1I2JCC4"/>
<dbReference type="NCBIfam" id="TIGR04141">
    <property type="entry name" value="TIGR04141 family sporadically distributed protein"/>
    <property type="match status" value="1"/>
</dbReference>
<evidence type="ECO:0000313" key="2">
    <source>
        <dbReference type="Proteomes" id="UP000199323"/>
    </source>
</evidence>
<reference evidence="2" key="1">
    <citation type="submission" date="2016-10" db="EMBL/GenBank/DDBJ databases">
        <authorList>
            <person name="Varghese N."/>
            <person name="Submissions S."/>
        </authorList>
    </citation>
    <scope>NUCLEOTIDE SEQUENCE [LARGE SCALE GENOMIC DNA]</scope>
    <source>
        <strain evidence="2">CGMCC 4.3510</strain>
    </source>
</reference>